<dbReference type="GO" id="GO:0005886">
    <property type="term" value="C:plasma membrane"/>
    <property type="evidence" value="ECO:0007669"/>
    <property type="project" value="UniProtKB-SubCell"/>
</dbReference>
<dbReference type="EC" id="7.1.1.-" evidence="5"/>
<feature type="transmembrane region" description="Helical" evidence="5">
    <location>
        <begin position="199"/>
        <end position="220"/>
    </location>
</feature>
<keyword evidence="2 5" id="KW-0812">Transmembrane</keyword>
<keyword evidence="5" id="KW-1278">Translocase</keyword>
<keyword evidence="5" id="KW-0830">Ubiquinone</keyword>
<keyword evidence="3 5" id="KW-1133">Transmembrane helix</keyword>
<dbReference type="GO" id="GO:0048038">
    <property type="term" value="F:quinone binding"/>
    <property type="evidence" value="ECO:0007669"/>
    <property type="project" value="UniProtKB-KW"/>
</dbReference>
<dbReference type="InterPro" id="IPR018086">
    <property type="entry name" value="NADH_UbQ_OxRdtase_su1_CS"/>
</dbReference>
<comment type="caution">
    <text evidence="5">Lacks conserved residue(s) required for the propagation of feature annotation.</text>
</comment>
<keyword evidence="5 6" id="KW-0520">NAD</keyword>
<comment type="function">
    <text evidence="5">NDH-1 shuttles electrons from NADH, via FMN and iron-sulfur (Fe-S) centers, to quinones in the respiratory chain. The immediate electron acceptor for the enzyme in this species is believed to be ubiquinone. Couples the redox reaction to proton translocation (for every two electrons transferred, four hydrogen ions are translocated across the cytoplasmic membrane), and thus conserves the redox energy in a proton gradient. This subunit may bind ubiquinone.</text>
</comment>
<evidence type="ECO:0000313" key="8">
    <source>
        <dbReference type="Proteomes" id="UP000712673"/>
    </source>
</evidence>
<evidence type="ECO:0000256" key="3">
    <source>
        <dbReference type="ARBA" id="ARBA00022989"/>
    </source>
</evidence>
<feature type="transmembrane region" description="Helical" evidence="5">
    <location>
        <begin position="251"/>
        <end position="274"/>
    </location>
</feature>
<evidence type="ECO:0000256" key="2">
    <source>
        <dbReference type="ARBA" id="ARBA00022692"/>
    </source>
</evidence>
<feature type="transmembrane region" description="Helical" evidence="5">
    <location>
        <begin position="341"/>
        <end position="360"/>
    </location>
</feature>
<gene>
    <name evidence="5 7" type="primary">nuoH</name>
    <name evidence="7" type="ORF">FJZ47_21190</name>
</gene>
<sequence length="361" mass="39876">MFLDFVIVLIKAGVVLFALLNLAGLLTWAERKQSAIMQDRIGPNRANLGKVTALGLFHVMADGIKMIAKEDFIPEGANRVLHTLAPAAALFPALVVFAVIPFGDVLVIGGKEIPLQVANLNVGIVYIFAIASLAVYGTMLAGWASNNNYSLLGGLRASSQMISYEVSMGLSILGILMVYESAQLDVIVREQGKLLLGFLPQWGILMQPVAFVLFLAAAIAENKRTPFDLPEGESEIIGYFVEYSSMKFGMFFLAEFVEIIIVSGLVTTLFFGGWQFPYLQADGFHWPFEAGVWHLPHLLVVLIRVATFTIKVLLGCWILLVVRWTLPRFRYDQVMRLGWKMMLPLALVNLLVTAVIVLLVQ</sequence>
<dbReference type="NCBIfam" id="NF004741">
    <property type="entry name" value="PRK06076.1-2"/>
    <property type="match status" value="1"/>
</dbReference>
<protein>
    <recommendedName>
        <fullName evidence="5">NADH-quinone oxidoreductase subunit H</fullName>
        <ecNumber evidence="5">7.1.1.-</ecNumber>
    </recommendedName>
    <alternativeName>
        <fullName evidence="5">NADH dehydrogenase I subunit H</fullName>
    </alternativeName>
    <alternativeName>
        <fullName evidence="5">NDH-1 subunit H</fullName>
    </alternativeName>
</protein>
<dbReference type="PANTHER" id="PTHR11432">
    <property type="entry name" value="NADH DEHYDROGENASE SUBUNIT 1"/>
    <property type="match status" value="1"/>
</dbReference>
<comment type="subunit">
    <text evidence="5">NDH-1 is composed of 14 different subunits. Subunits NuoA, H, J, K, L, M, N constitute the membrane sector of the complex.</text>
</comment>
<reference evidence="7" key="1">
    <citation type="submission" date="2019-03" db="EMBL/GenBank/DDBJ databases">
        <title>Lake Tanganyika Metagenome-Assembled Genomes (MAGs).</title>
        <authorList>
            <person name="Tran P."/>
        </authorList>
    </citation>
    <scope>NUCLEOTIDE SEQUENCE</scope>
    <source>
        <strain evidence="7">K_DeepCast_65m_m2_066</strain>
    </source>
</reference>
<dbReference type="GO" id="GO:0016655">
    <property type="term" value="F:oxidoreductase activity, acting on NAD(P)H, quinone or similar compound as acceptor"/>
    <property type="evidence" value="ECO:0007669"/>
    <property type="project" value="UniProtKB-UniRule"/>
</dbReference>
<feature type="transmembrane region" description="Helical" evidence="5">
    <location>
        <begin position="84"/>
        <end position="103"/>
    </location>
</feature>
<dbReference type="PANTHER" id="PTHR11432:SF3">
    <property type="entry name" value="NADH-UBIQUINONE OXIDOREDUCTASE CHAIN 1"/>
    <property type="match status" value="1"/>
</dbReference>
<comment type="subcellular location">
    <subcellularLocation>
        <location evidence="5 6">Cell membrane</location>
        <topology evidence="5 6">Multi-pass membrane protein</topology>
    </subcellularLocation>
    <subcellularLocation>
        <location evidence="1">Membrane</location>
        <topology evidence="1">Multi-pass membrane protein</topology>
    </subcellularLocation>
</comment>
<feature type="transmembrane region" description="Helical" evidence="5">
    <location>
        <begin position="123"/>
        <end position="141"/>
    </location>
</feature>
<dbReference type="GO" id="GO:0003954">
    <property type="term" value="F:NADH dehydrogenase activity"/>
    <property type="evidence" value="ECO:0007669"/>
    <property type="project" value="TreeGrafter"/>
</dbReference>
<feature type="transmembrane region" description="Helical" evidence="5">
    <location>
        <begin position="294"/>
        <end position="320"/>
    </location>
</feature>
<name>A0A938B2M5_UNCTE</name>
<keyword evidence="5" id="KW-0874">Quinone</keyword>
<comment type="catalytic activity">
    <reaction evidence="5">
        <text>a quinone + NADH + 5 H(+)(in) = a quinol + NAD(+) + 4 H(+)(out)</text>
        <dbReference type="Rhea" id="RHEA:57888"/>
        <dbReference type="ChEBI" id="CHEBI:15378"/>
        <dbReference type="ChEBI" id="CHEBI:24646"/>
        <dbReference type="ChEBI" id="CHEBI:57540"/>
        <dbReference type="ChEBI" id="CHEBI:57945"/>
        <dbReference type="ChEBI" id="CHEBI:132124"/>
    </reaction>
</comment>
<proteinExistence type="inferred from homology"/>
<dbReference type="AlphaFoldDB" id="A0A938B2M5"/>
<dbReference type="PROSITE" id="PS00668">
    <property type="entry name" value="COMPLEX1_ND1_2"/>
    <property type="match status" value="1"/>
</dbReference>
<keyword evidence="5" id="KW-1003">Cell membrane</keyword>
<keyword evidence="7" id="KW-0560">Oxidoreductase</keyword>
<comment type="similarity">
    <text evidence="5 6">Belongs to the complex I subunit 1 family.</text>
</comment>
<evidence type="ECO:0000313" key="7">
    <source>
        <dbReference type="EMBL" id="MBM3226287.1"/>
    </source>
</evidence>
<evidence type="ECO:0000256" key="1">
    <source>
        <dbReference type="ARBA" id="ARBA00004141"/>
    </source>
</evidence>
<comment type="caution">
    <text evidence="7">The sequence shown here is derived from an EMBL/GenBank/DDBJ whole genome shotgun (WGS) entry which is preliminary data.</text>
</comment>
<accession>A0A938B2M5</accession>
<evidence type="ECO:0000256" key="5">
    <source>
        <dbReference type="HAMAP-Rule" id="MF_01350"/>
    </source>
</evidence>
<dbReference type="InterPro" id="IPR001694">
    <property type="entry name" value="NADH_UbQ_OxRdtase_su1/FPO"/>
</dbReference>
<dbReference type="GO" id="GO:0009060">
    <property type="term" value="P:aerobic respiration"/>
    <property type="evidence" value="ECO:0007669"/>
    <property type="project" value="TreeGrafter"/>
</dbReference>
<dbReference type="Proteomes" id="UP000712673">
    <property type="component" value="Unassembled WGS sequence"/>
</dbReference>
<feature type="transmembrane region" description="Helical" evidence="5">
    <location>
        <begin position="6"/>
        <end position="28"/>
    </location>
</feature>
<dbReference type="HAMAP" id="MF_01350">
    <property type="entry name" value="NDH1_NuoH"/>
    <property type="match status" value="1"/>
</dbReference>
<dbReference type="EMBL" id="VGLS01000855">
    <property type="protein sequence ID" value="MBM3226287.1"/>
    <property type="molecule type" value="Genomic_DNA"/>
</dbReference>
<keyword evidence="4 5" id="KW-0472">Membrane</keyword>
<evidence type="ECO:0000256" key="6">
    <source>
        <dbReference type="RuleBase" id="RU000471"/>
    </source>
</evidence>
<dbReference type="Pfam" id="PF00146">
    <property type="entry name" value="NADHdh"/>
    <property type="match status" value="1"/>
</dbReference>
<evidence type="ECO:0000256" key="4">
    <source>
        <dbReference type="ARBA" id="ARBA00023136"/>
    </source>
</evidence>
<organism evidence="7 8">
    <name type="scientific">Tectimicrobiota bacterium</name>
    <dbReference type="NCBI Taxonomy" id="2528274"/>
    <lineage>
        <taxon>Bacteria</taxon>
        <taxon>Pseudomonadati</taxon>
        <taxon>Nitrospinota/Tectimicrobiota group</taxon>
        <taxon>Candidatus Tectimicrobiota</taxon>
    </lineage>
</organism>